<dbReference type="InterPro" id="IPR005039">
    <property type="entry name" value="Ant_C"/>
</dbReference>
<dbReference type="EMBL" id="SZVO01000001">
    <property type="protein sequence ID" value="TKT94163.1"/>
    <property type="molecule type" value="Genomic_DNA"/>
</dbReference>
<evidence type="ECO:0000313" key="2">
    <source>
        <dbReference type="EMBL" id="TKT94163.1"/>
    </source>
</evidence>
<dbReference type="Proteomes" id="UP000304900">
    <property type="component" value="Unassembled WGS sequence"/>
</dbReference>
<dbReference type="GO" id="GO:0003677">
    <property type="term" value="F:DNA binding"/>
    <property type="evidence" value="ECO:0007669"/>
    <property type="project" value="InterPro"/>
</dbReference>
<evidence type="ECO:0000313" key="3">
    <source>
        <dbReference type="Proteomes" id="UP000304900"/>
    </source>
</evidence>
<organism evidence="2 3">
    <name type="scientific">Dyadobacter frigoris</name>
    <dbReference type="NCBI Taxonomy" id="2576211"/>
    <lineage>
        <taxon>Bacteria</taxon>
        <taxon>Pseudomonadati</taxon>
        <taxon>Bacteroidota</taxon>
        <taxon>Cytophagia</taxon>
        <taxon>Cytophagales</taxon>
        <taxon>Spirosomataceae</taxon>
        <taxon>Dyadobacter</taxon>
    </lineage>
</organism>
<reference evidence="2 3" key="1">
    <citation type="submission" date="2019-05" db="EMBL/GenBank/DDBJ databases">
        <title>Dyadobacter AR-3-8 sp. nov., isolated from arctic soil.</title>
        <authorList>
            <person name="Chaudhary D.K."/>
        </authorList>
    </citation>
    <scope>NUCLEOTIDE SEQUENCE [LARGE SCALE GENOMIC DNA]</scope>
    <source>
        <strain evidence="2 3">AR-3-8</strain>
    </source>
</reference>
<gene>
    <name evidence="2" type="ORF">FDK13_02835</name>
</gene>
<sequence>MNQSFLFSIEDVAKKTGNPLIATRPKMFAFLRQYGIIKDLLPQPEFVCKGYFTVEFRHISKANKTVPVIRVSKKGMTFIQKFAKLIYE</sequence>
<dbReference type="RefSeq" id="WP_137338452.1">
    <property type="nucleotide sequence ID" value="NZ_SZVO01000001.1"/>
</dbReference>
<comment type="caution">
    <text evidence="2">The sequence shown here is derived from an EMBL/GenBank/DDBJ whole genome shotgun (WGS) entry which is preliminary data.</text>
</comment>
<keyword evidence="3" id="KW-1185">Reference proteome</keyword>
<dbReference type="Pfam" id="PF03374">
    <property type="entry name" value="ANT"/>
    <property type="match status" value="1"/>
</dbReference>
<accession>A0A4V6BKU3</accession>
<proteinExistence type="predicted"/>
<evidence type="ECO:0000259" key="1">
    <source>
        <dbReference type="Pfam" id="PF03374"/>
    </source>
</evidence>
<name>A0A4V6BKU3_9BACT</name>
<feature type="domain" description="Antirepressor protein C-terminal" evidence="1">
    <location>
        <begin position="7"/>
        <end position="81"/>
    </location>
</feature>
<protein>
    <recommendedName>
        <fullName evidence="1">Antirepressor protein C-terminal domain-containing protein</fullName>
    </recommendedName>
</protein>
<dbReference type="AlphaFoldDB" id="A0A4V6BKU3"/>